<dbReference type="EMBL" id="JABFUD020000010">
    <property type="protein sequence ID" value="KAI5074190.1"/>
    <property type="molecule type" value="Genomic_DNA"/>
</dbReference>
<feature type="chain" id="PRO_5038767358" evidence="1">
    <location>
        <begin position="20"/>
        <end position="149"/>
    </location>
</feature>
<sequence>MSFLLWSLGHKLIARLAFSSWDGEWTYEPDEKLGDYEEPQEELTESYLSIKEGMLVCDSSPMHDGAVVSKPELGKSVASELDSHNEYCANEGSGEECEKVFVDSCLLDDWEKQTSAEQECAMPKTGFKEMLMHMCWMMGLRARCNAWGL</sequence>
<dbReference type="Proteomes" id="UP000886520">
    <property type="component" value="Chromosome 10"/>
</dbReference>
<evidence type="ECO:0000256" key="1">
    <source>
        <dbReference type="SAM" id="SignalP"/>
    </source>
</evidence>
<accession>A0A9D4UU75</accession>
<dbReference type="AlphaFoldDB" id="A0A9D4UU75"/>
<gene>
    <name evidence="2" type="ORF">GOP47_0010151</name>
</gene>
<organism evidence="2 3">
    <name type="scientific">Adiantum capillus-veneris</name>
    <name type="common">Maidenhair fern</name>
    <dbReference type="NCBI Taxonomy" id="13818"/>
    <lineage>
        <taxon>Eukaryota</taxon>
        <taxon>Viridiplantae</taxon>
        <taxon>Streptophyta</taxon>
        <taxon>Embryophyta</taxon>
        <taxon>Tracheophyta</taxon>
        <taxon>Polypodiopsida</taxon>
        <taxon>Polypodiidae</taxon>
        <taxon>Polypodiales</taxon>
        <taxon>Pteridineae</taxon>
        <taxon>Pteridaceae</taxon>
        <taxon>Vittarioideae</taxon>
        <taxon>Adiantum</taxon>
    </lineage>
</organism>
<reference evidence="2" key="1">
    <citation type="submission" date="2021-01" db="EMBL/GenBank/DDBJ databases">
        <title>Adiantum capillus-veneris genome.</title>
        <authorList>
            <person name="Fang Y."/>
            <person name="Liao Q."/>
        </authorList>
    </citation>
    <scope>NUCLEOTIDE SEQUENCE</scope>
    <source>
        <strain evidence="2">H3</strain>
        <tissue evidence="2">Leaf</tissue>
    </source>
</reference>
<feature type="signal peptide" evidence="1">
    <location>
        <begin position="1"/>
        <end position="19"/>
    </location>
</feature>
<evidence type="ECO:0000313" key="2">
    <source>
        <dbReference type="EMBL" id="KAI5074190.1"/>
    </source>
</evidence>
<proteinExistence type="predicted"/>
<evidence type="ECO:0000313" key="3">
    <source>
        <dbReference type="Proteomes" id="UP000886520"/>
    </source>
</evidence>
<keyword evidence="1" id="KW-0732">Signal</keyword>
<keyword evidence="3" id="KW-1185">Reference proteome</keyword>
<comment type="caution">
    <text evidence="2">The sequence shown here is derived from an EMBL/GenBank/DDBJ whole genome shotgun (WGS) entry which is preliminary data.</text>
</comment>
<protein>
    <submittedName>
        <fullName evidence="2">Uncharacterized protein</fullName>
    </submittedName>
</protein>
<name>A0A9D4UU75_ADICA</name>